<gene>
    <name evidence="2" type="ORF">QP029_00315</name>
</gene>
<accession>A0ABY8VMP1</accession>
<dbReference type="Proteomes" id="UP001238805">
    <property type="component" value="Chromosome"/>
</dbReference>
<sequence length="126" mass="13951">MSTRVEAVVHRQGQWWEVEIPSLGQVTQARTMSAVEAAIAEVAHLVTGQPISCFDIVMDIRVDGIRSIAQRAAEIRSKRERAHELEREAQEATRALAVELRNAGVSGRDAAEFLGVSHQRIHQLTS</sequence>
<evidence type="ECO:0000256" key="1">
    <source>
        <dbReference type="SAM" id="Coils"/>
    </source>
</evidence>
<keyword evidence="1" id="KW-0175">Coiled coil</keyword>
<dbReference type="RefSeq" id="WP_284874947.1">
    <property type="nucleotide sequence ID" value="NZ_CP126970.1"/>
</dbReference>
<proteinExistence type="predicted"/>
<keyword evidence="3" id="KW-1185">Reference proteome</keyword>
<feature type="coiled-coil region" evidence="1">
    <location>
        <begin position="68"/>
        <end position="102"/>
    </location>
</feature>
<reference evidence="2 3" key="1">
    <citation type="submission" date="2023-05" db="EMBL/GenBank/DDBJ databases">
        <title>Corynebacterium suedekumii sp. nov. and Corynebacterium breve sp. nov. isolated from raw cow's milk.</title>
        <authorList>
            <person name="Baer M.K."/>
            <person name="Mehl L."/>
            <person name="Hellmuth R."/>
            <person name="Marke G."/>
            <person name="Lipski A."/>
        </authorList>
    </citation>
    <scope>NUCLEOTIDE SEQUENCE [LARGE SCALE GENOMIC DNA]</scope>
    <source>
        <strain evidence="2 3">LM112</strain>
    </source>
</reference>
<evidence type="ECO:0000313" key="2">
    <source>
        <dbReference type="EMBL" id="WIM70357.1"/>
    </source>
</evidence>
<evidence type="ECO:0008006" key="4">
    <source>
        <dbReference type="Google" id="ProtNLM"/>
    </source>
</evidence>
<name>A0ABY8VMP1_9CORY</name>
<dbReference type="EMBL" id="CP126970">
    <property type="protein sequence ID" value="WIM70357.1"/>
    <property type="molecule type" value="Genomic_DNA"/>
</dbReference>
<organism evidence="2 3">
    <name type="scientific">Corynebacterium suedekumii</name>
    <dbReference type="NCBI Taxonomy" id="3049801"/>
    <lineage>
        <taxon>Bacteria</taxon>
        <taxon>Bacillati</taxon>
        <taxon>Actinomycetota</taxon>
        <taxon>Actinomycetes</taxon>
        <taxon>Mycobacteriales</taxon>
        <taxon>Corynebacteriaceae</taxon>
        <taxon>Corynebacterium</taxon>
    </lineage>
</organism>
<protein>
    <recommendedName>
        <fullName evidence="4">Antitoxin HicB</fullName>
    </recommendedName>
</protein>
<evidence type="ECO:0000313" key="3">
    <source>
        <dbReference type="Proteomes" id="UP001238805"/>
    </source>
</evidence>